<dbReference type="SUPFAM" id="SSF46785">
    <property type="entry name" value="Winged helix' DNA-binding domain"/>
    <property type="match status" value="1"/>
</dbReference>
<feature type="domain" description="O-methyltransferase C-terminal" evidence="4">
    <location>
        <begin position="105"/>
        <end position="302"/>
    </location>
</feature>
<evidence type="ECO:0000256" key="2">
    <source>
        <dbReference type="ARBA" id="ARBA00022679"/>
    </source>
</evidence>
<dbReference type="Proteomes" id="UP001597548">
    <property type="component" value="Unassembled WGS sequence"/>
</dbReference>
<dbReference type="SUPFAM" id="SSF53335">
    <property type="entry name" value="S-adenosyl-L-methionine-dependent methyltransferases"/>
    <property type="match status" value="1"/>
</dbReference>
<evidence type="ECO:0000259" key="4">
    <source>
        <dbReference type="Pfam" id="PF00891"/>
    </source>
</evidence>
<keyword evidence="7" id="KW-1185">Reference proteome</keyword>
<protein>
    <submittedName>
        <fullName evidence="6">Methyltransferase</fullName>
    </submittedName>
</protein>
<evidence type="ECO:0000313" key="6">
    <source>
        <dbReference type="EMBL" id="MFD2914772.1"/>
    </source>
</evidence>
<feature type="domain" description="O-methyltransferase dimerisation" evidence="5">
    <location>
        <begin position="14"/>
        <end position="84"/>
    </location>
</feature>
<dbReference type="InterPro" id="IPR036390">
    <property type="entry name" value="WH_DNA-bd_sf"/>
</dbReference>
<dbReference type="PIRSF" id="PIRSF005739">
    <property type="entry name" value="O-mtase"/>
    <property type="match status" value="1"/>
</dbReference>
<dbReference type="Pfam" id="PF00891">
    <property type="entry name" value="Methyltransf_2"/>
    <property type="match status" value="1"/>
</dbReference>
<dbReference type="GO" id="GO:0008168">
    <property type="term" value="F:methyltransferase activity"/>
    <property type="evidence" value="ECO:0007669"/>
    <property type="project" value="UniProtKB-KW"/>
</dbReference>
<dbReference type="RefSeq" id="WP_194507554.1">
    <property type="nucleotide sequence ID" value="NZ_JADILU010000003.1"/>
</dbReference>
<sequence length="321" mass="36980">MNNRNFLKSFFTEYWKYITVSAACKLNVFDILVSGEKTSLEISEDLSIKLENIELLLNGLLAIDFLDRIEGRYLLNNLSELLTDSHSETLKYACLNWSGEHLEAWSKLDESIKTGNSFFENKYKNNYFDFLDRNEEKLDHYHKAMNAYAMDDYKDITDVIDFNIHKSVMDVGGGYGAAISNIKERCSELDCYLFDLDLVIGKSNSGNSVKLLKGDFFVEIPKLSEAIILSRVLHDWNEEKAIQILNNTYQALPENGTLYIIENCSDKIDVDLSLLSLNMLVMCESLERSSYEYIALANQVKFKFMEAKQLNELQTILIFKK</sequence>
<dbReference type="InterPro" id="IPR001077">
    <property type="entry name" value="COMT_C"/>
</dbReference>
<dbReference type="Gene3D" id="1.10.10.10">
    <property type="entry name" value="Winged helix-like DNA-binding domain superfamily/Winged helix DNA-binding domain"/>
    <property type="match status" value="1"/>
</dbReference>
<proteinExistence type="predicted"/>
<dbReference type="GO" id="GO:0032259">
    <property type="term" value="P:methylation"/>
    <property type="evidence" value="ECO:0007669"/>
    <property type="project" value="UniProtKB-KW"/>
</dbReference>
<dbReference type="EMBL" id="JBHUOS010000001">
    <property type="protein sequence ID" value="MFD2914772.1"/>
    <property type="molecule type" value="Genomic_DNA"/>
</dbReference>
<evidence type="ECO:0000313" key="7">
    <source>
        <dbReference type="Proteomes" id="UP001597548"/>
    </source>
</evidence>
<dbReference type="PANTHER" id="PTHR11746">
    <property type="entry name" value="O-METHYLTRANSFERASE"/>
    <property type="match status" value="1"/>
</dbReference>
<evidence type="ECO:0000259" key="5">
    <source>
        <dbReference type="Pfam" id="PF08100"/>
    </source>
</evidence>
<organism evidence="6 7">
    <name type="scientific">Psychroserpens luteus</name>
    <dbReference type="NCBI Taxonomy" id="1434066"/>
    <lineage>
        <taxon>Bacteria</taxon>
        <taxon>Pseudomonadati</taxon>
        <taxon>Bacteroidota</taxon>
        <taxon>Flavobacteriia</taxon>
        <taxon>Flavobacteriales</taxon>
        <taxon>Flavobacteriaceae</taxon>
        <taxon>Psychroserpens</taxon>
    </lineage>
</organism>
<dbReference type="Pfam" id="PF08100">
    <property type="entry name" value="Dimerisation"/>
    <property type="match status" value="1"/>
</dbReference>
<reference evidence="7" key="1">
    <citation type="journal article" date="2019" name="Int. J. Syst. Evol. Microbiol.">
        <title>The Global Catalogue of Microorganisms (GCM) 10K type strain sequencing project: providing services to taxonomists for standard genome sequencing and annotation.</title>
        <authorList>
            <consortium name="The Broad Institute Genomics Platform"/>
            <consortium name="The Broad Institute Genome Sequencing Center for Infectious Disease"/>
            <person name="Wu L."/>
            <person name="Ma J."/>
        </authorList>
    </citation>
    <scope>NUCLEOTIDE SEQUENCE [LARGE SCALE GENOMIC DNA]</scope>
    <source>
        <strain evidence="7">KCTC 32514</strain>
    </source>
</reference>
<dbReference type="InterPro" id="IPR029063">
    <property type="entry name" value="SAM-dependent_MTases_sf"/>
</dbReference>
<evidence type="ECO:0000256" key="1">
    <source>
        <dbReference type="ARBA" id="ARBA00022603"/>
    </source>
</evidence>
<gene>
    <name evidence="6" type="ORF">ACFS29_03915</name>
</gene>
<name>A0ABW5ZQB3_9FLAO</name>
<comment type="caution">
    <text evidence="6">The sequence shown here is derived from an EMBL/GenBank/DDBJ whole genome shotgun (WGS) entry which is preliminary data.</text>
</comment>
<accession>A0ABW5ZQB3</accession>
<keyword evidence="3" id="KW-0949">S-adenosyl-L-methionine</keyword>
<keyword evidence="2" id="KW-0808">Transferase</keyword>
<dbReference type="PROSITE" id="PS51683">
    <property type="entry name" value="SAM_OMT_II"/>
    <property type="match status" value="1"/>
</dbReference>
<dbReference type="InterPro" id="IPR036388">
    <property type="entry name" value="WH-like_DNA-bd_sf"/>
</dbReference>
<dbReference type="Gene3D" id="3.40.50.150">
    <property type="entry name" value="Vaccinia Virus protein VP39"/>
    <property type="match status" value="1"/>
</dbReference>
<evidence type="ECO:0000256" key="3">
    <source>
        <dbReference type="ARBA" id="ARBA00022691"/>
    </source>
</evidence>
<dbReference type="InterPro" id="IPR012967">
    <property type="entry name" value="COMT_dimerisation"/>
</dbReference>
<keyword evidence="1 6" id="KW-0489">Methyltransferase</keyword>
<dbReference type="InterPro" id="IPR016461">
    <property type="entry name" value="COMT-like"/>
</dbReference>